<reference evidence="2" key="2">
    <citation type="journal article" date="2015" name="Data Brief">
        <title>Shoot transcriptome of the giant reed, Arundo donax.</title>
        <authorList>
            <person name="Barrero R.A."/>
            <person name="Guerrero F.D."/>
            <person name="Moolhuijzen P."/>
            <person name="Goolsby J.A."/>
            <person name="Tidwell J."/>
            <person name="Bellgard S.E."/>
            <person name="Bellgard M.I."/>
        </authorList>
    </citation>
    <scope>NUCLEOTIDE SEQUENCE</scope>
    <source>
        <tissue evidence="2">Shoot tissue taken approximately 20 cm above the soil surface</tissue>
    </source>
</reference>
<feature type="region of interest" description="Disordered" evidence="1">
    <location>
        <begin position="54"/>
        <end position="84"/>
    </location>
</feature>
<dbReference type="PANTHER" id="PTHR45224">
    <property type="entry name" value="OS01G0527900 PROTEIN-RELATED"/>
    <property type="match status" value="1"/>
</dbReference>
<proteinExistence type="predicted"/>
<feature type="compositionally biased region" description="Basic and acidic residues" evidence="1">
    <location>
        <begin position="60"/>
        <end position="73"/>
    </location>
</feature>
<protein>
    <submittedName>
        <fullName evidence="2">Uncharacterized protein</fullName>
    </submittedName>
</protein>
<dbReference type="PANTHER" id="PTHR45224:SF15">
    <property type="entry name" value="OS10G0563100 PROTEIN"/>
    <property type="match status" value="1"/>
</dbReference>
<sequence>MKFYLDDYGEGQFIVIHCWKILRDELKWHAVLENLDKSNKRKLDDAGDMRDITAAPEAVGGKERPIGMKEAKKQRNGKGKAKADDACLNEDMKKYMDIQATAK</sequence>
<reference evidence="2" key="1">
    <citation type="submission" date="2014-09" db="EMBL/GenBank/DDBJ databases">
        <authorList>
            <person name="Magalhaes I.L.F."/>
            <person name="Oliveira U."/>
            <person name="Santos F.R."/>
            <person name="Vidigal T.H.D.A."/>
            <person name="Brescovit A.D."/>
            <person name="Santos A.J."/>
        </authorList>
    </citation>
    <scope>NUCLEOTIDE SEQUENCE</scope>
    <source>
        <tissue evidence="2">Shoot tissue taken approximately 20 cm above the soil surface</tissue>
    </source>
</reference>
<accession>A0A0A9HBC7</accession>
<organism evidence="2">
    <name type="scientific">Arundo donax</name>
    <name type="common">Giant reed</name>
    <name type="synonym">Donax arundinaceus</name>
    <dbReference type="NCBI Taxonomy" id="35708"/>
    <lineage>
        <taxon>Eukaryota</taxon>
        <taxon>Viridiplantae</taxon>
        <taxon>Streptophyta</taxon>
        <taxon>Embryophyta</taxon>
        <taxon>Tracheophyta</taxon>
        <taxon>Spermatophyta</taxon>
        <taxon>Magnoliopsida</taxon>
        <taxon>Liliopsida</taxon>
        <taxon>Poales</taxon>
        <taxon>Poaceae</taxon>
        <taxon>PACMAD clade</taxon>
        <taxon>Arundinoideae</taxon>
        <taxon>Arundineae</taxon>
        <taxon>Arundo</taxon>
    </lineage>
</organism>
<name>A0A0A9HBC7_ARUDO</name>
<evidence type="ECO:0000313" key="2">
    <source>
        <dbReference type="EMBL" id="JAE30218.1"/>
    </source>
</evidence>
<dbReference type="EMBL" id="GBRH01167678">
    <property type="protein sequence ID" value="JAE30218.1"/>
    <property type="molecule type" value="Transcribed_RNA"/>
</dbReference>
<dbReference type="AlphaFoldDB" id="A0A0A9HBC7"/>
<evidence type="ECO:0000256" key="1">
    <source>
        <dbReference type="SAM" id="MobiDB-lite"/>
    </source>
</evidence>